<evidence type="ECO:0000313" key="9">
    <source>
        <dbReference type="Proteomes" id="UP000266895"/>
    </source>
</evidence>
<evidence type="ECO:0000256" key="2">
    <source>
        <dbReference type="ARBA" id="ARBA00022670"/>
    </source>
</evidence>
<dbReference type="Gene3D" id="3.90.1720.10">
    <property type="entry name" value="endopeptidase domain like (from Nostoc punctiforme)"/>
    <property type="match status" value="1"/>
</dbReference>
<feature type="compositionally biased region" description="Basic residues" evidence="5">
    <location>
        <begin position="1"/>
        <end position="13"/>
    </location>
</feature>
<dbReference type="AlphaFoldDB" id="A0A448HIU2"/>
<proteinExistence type="inferred from homology"/>
<dbReference type="GO" id="GO:0008234">
    <property type="term" value="F:cysteine-type peptidase activity"/>
    <property type="evidence" value="ECO:0007669"/>
    <property type="project" value="UniProtKB-KW"/>
</dbReference>
<dbReference type="PANTHER" id="PTHR47053">
    <property type="entry name" value="MUREIN DD-ENDOPEPTIDASE MEPH-RELATED"/>
    <property type="match status" value="1"/>
</dbReference>
<protein>
    <submittedName>
        <fullName evidence="8">Probable endopeptidase p60</fullName>
        <ecNumber evidence="8">3.4.-.-</ecNumber>
    </submittedName>
</protein>
<dbReference type="OrthoDB" id="9815778at2"/>
<reference evidence="8 9" key="1">
    <citation type="submission" date="2018-12" db="EMBL/GenBank/DDBJ databases">
        <authorList>
            <consortium name="Pathogen Informatics"/>
        </authorList>
    </citation>
    <scope>NUCLEOTIDE SEQUENCE [LARGE SCALE GENOMIC DNA]</scope>
    <source>
        <strain evidence="8 9">NCTC11636</strain>
    </source>
</reference>
<dbReference type="KEGG" id="ahw:NCTC11636_02099"/>
<dbReference type="RefSeq" id="WP_126383065.1">
    <property type="nucleotide sequence ID" value="NZ_LR134350.1"/>
</dbReference>
<evidence type="ECO:0000256" key="6">
    <source>
        <dbReference type="SAM" id="SignalP"/>
    </source>
</evidence>
<name>A0A448HIU2_9ACTO</name>
<evidence type="ECO:0000313" key="8">
    <source>
        <dbReference type="EMBL" id="VEG29553.1"/>
    </source>
</evidence>
<evidence type="ECO:0000256" key="3">
    <source>
        <dbReference type="ARBA" id="ARBA00022801"/>
    </source>
</evidence>
<keyword evidence="4" id="KW-0788">Thiol protease</keyword>
<keyword evidence="3 8" id="KW-0378">Hydrolase</keyword>
<accession>A0A448HIU2</accession>
<gene>
    <name evidence="8" type="primary">iap_2</name>
    <name evidence="8" type="ORF">NCTC11636_02099</name>
</gene>
<dbReference type="InterPro" id="IPR000064">
    <property type="entry name" value="NLP_P60_dom"/>
</dbReference>
<dbReference type="SUPFAM" id="SSF54001">
    <property type="entry name" value="Cysteine proteinases"/>
    <property type="match status" value="1"/>
</dbReference>
<dbReference type="InterPro" id="IPR038765">
    <property type="entry name" value="Papain-like_cys_pep_sf"/>
</dbReference>
<keyword evidence="9" id="KW-1185">Reference proteome</keyword>
<evidence type="ECO:0000256" key="4">
    <source>
        <dbReference type="ARBA" id="ARBA00022807"/>
    </source>
</evidence>
<evidence type="ECO:0000256" key="1">
    <source>
        <dbReference type="ARBA" id="ARBA00007074"/>
    </source>
</evidence>
<dbReference type="EC" id="3.4.-.-" evidence="8"/>
<dbReference type="EMBL" id="LR134350">
    <property type="protein sequence ID" value="VEG29553.1"/>
    <property type="molecule type" value="Genomic_DNA"/>
</dbReference>
<feature type="compositionally biased region" description="Low complexity" evidence="5">
    <location>
        <begin position="112"/>
        <end position="125"/>
    </location>
</feature>
<keyword evidence="2" id="KW-0645">Protease</keyword>
<feature type="chain" id="PRO_5019530093" evidence="6">
    <location>
        <begin position="50"/>
        <end position="269"/>
    </location>
</feature>
<feature type="signal peptide" evidence="6">
    <location>
        <begin position="1"/>
        <end position="49"/>
    </location>
</feature>
<keyword evidence="6" id="KW-0732">Signal</keyword>
<dbReference type="PANTHER" id="PTHR47053:SF1">
    <property type="entry name" value="MUREIN DD-ENDOPEPTIDASE MEPH-RELATED"/>
    <property type="match status" value="1"/>
</dbReference>
<dbReference type="Pfam" id="PF00877">
    <property type="entry name" value="NLPC_P60"/>
    <property type="match status" value="1"/>
</dbReference>
<feature type="region of interest" description="Disordered" evidence="5">
    <location>
        <begin position="1"/>
        <end position="23"/>
    </location>
</feature>
<evidence type="ECO:0000256" key="5">
    <source>
        <dbReference type="SAM" id="MobiDB-lite"/>
    </source>
</evidence>
<feature type="region of interest" description="Disordered" evidence="5">
    <location>
        <begin position="112"/>
        <end position="157"/>
    </location>
</feature>
<feature type="compositionally biased region" description="Low complexity" evidence="5">
    <location>
        <begin position="138"/>
        <end position="157"/>
    </location>
</feature>
<sequence>MTTTTKARHRKASRPVTPLTSAAPAARRGLAVAASSGLALTMIASGASAANSTEVAASAGSLEAAGTGALAADARAAITTNAAVTVASDVTVPADLADAGEVTVQAPVVVEPETTTEATTETAEAAQDEATAEEAVADDTTQASTTTTSAAASAPAPAASGSSIVSIAMQYVGRPYVSGATGPNAFDCSGLVQYVYAQAGISLPRTSYAQGSAGTMVSAAEAQPGDIVYYGYHVGIYAGNGMMIDAGTTSTGVVYRQIWGNPIGYIRVG</sequence>
<comment type="similarity">
    <text evidence="1">Belongs to the peptidase C40 family.</text>
</comment>
<organism evidence="8 9">
    <name type="scientific">Actinomyces howellii</name>
    <dbReference type="NCBI Taxonomy" id="52771"/>
    <lineage>
        <taxon>Bacteria</taxon>
        <taxon>Bacillati</taxon>
        <taxon>Actinomycetota</taxon>
        <taxon>Actinomycetes</taxon>
        <taxon>Actinomycetales</taxon>
        <taxon>Actinomycetaceae</taxon>
        <taxon>Actinomyces</taxon>
    </lineage>
</organism>
<evidence type="ECO:0000259" key="7">
    <source>
        <dbReference type="PROSITE" id="PS51935"/>
    </source>
</evidence>
<dbReference type="PROSITE" id="PS51935">
    <property type="entry name" value="NLPC_P60"/>
    <property type="match status" value="1"/>
</dbReference>
<feature type="compositionally biased region" description="Acidic residues" evidence="5">
    <location>
        <begin position="126"/>
        <end position="137"/>
    </location>
</feature>
<dbReference type="GO" id="GO:0006508">
    <property type="term" value="P:proteolysis"/>
    <property type="evidence" value="ECO:0007669"/>
    <property type="project" value="UniProtKB-KW"/>
</dbReference>
<dbReference type="InterPro" id="IPR051202">
    <property type="entry name" value="Peptidase_C40"/>
</dbReference>
<dbReference type="Proteomes" id="UP000266895">
    <property type="component" value="Chromosome"/>
</dbReference>
<feature type="domain" description="NlpC/P60" evidence="7">
    <location>
        <begin position="158"/>
        <end position="269"/>
    </location>
</feature>